<name>A0ABP9QFY8_9PSEU</name>
<feature type="transmembrane region" description="Helical" evidence="1">
    <location>
        <begin position="88"/>
        <end position="110"/>
    </location>
</feature>
<organism evidence="2 3">
    <name type="scientific">Pseudonocardia eucalypti</name>
    <dbReference type="NCBI Taxonomy" id="648755"/>
    <lineage>
        <taxon>Bacteria</taxon>
        <taxon>Bacillati</taxon>
        <taxon>Actinomycetota</taxon>
        <taxon>Actinomycetes</taxon>
        <taxon>Pseudonocardiales</taxon>
        <taxon>Pseudonocardiaceae</taxon>
        <taxon>Pseudonocardia</taxon>
    </lineage>
</organism>
<reference evidence="3" key="1">
    <citation type="journal article" date="2019" name="Int. J. Syst. Evol. Microbiol.">
        <title>The Global Catalogue of Microorganisms (GCM) 10K type strain sequencing project: providing services to taxonomists for standard genome sequencing and annotation.</title>
        <authorList>
            <consortium name="The Broad Institute Genomics Platform"/>
            <consortium name="The Broad Institute Genome Sequencing Center for Infectious Disease"/>
            <person name="Wu L."/>
            <person name="Ma J."/>
        </authorList>
    </citation>
    <scope>NUCLEOTIDE SEQUENCE [LARGE SCALE GENOMIC DNA]</scope>
    <source>
        <strain evidence="3">JCM 18303</strain>
    </source>
</reference>
<dbReference type="EMBL" id="BAABJP010000024">
    <property type="protein sequence ID" value="GAA5161329.1"/>
    <property type="molecule type" value="Genomic_DNA"/>
</dbReference>
<keyword evidence="1" id="KW-0472">Membrane</keyword>
<accession>A0ABP9QFY8</accession>
<feature type="transmembrane region" description="Helical" evidence="1">
    <location>
        <begin position="237"/>
        <end position="260"/>
    </location>
</feature>
<keyword evidence="3" id="KW-1185">Reference proteome</keyword>
<comment type="caution">
    <text evidence="2">The sequence shown here is derived from an EMBL/GenBank/DDBJ whole genome shotgun (WGS) entry which is preliminary data.</text>
</comment>
<evidence type="ECO:0000313" key="2">
    <source>
        <dbReference type="EMBL" id="GAA5161329.1"/>
    </source>
</evidence>
<feature type="transmembrane region" description="Helical" evidence="1">
    <location>
        <begin position="177"/>
        <end position="196"/>
    </location>
</feature>
<evidence type="ECO:0008006" key="4">
    <source>
        <dbReference type="Google" id="ProtNLM"/>
    </source>
</evidence>
<evidence type="ECO:0000256" key="1">
    <source>
        <dbReference type="SAM" id="Phobius"/>
    </source>
</evidence>
<feature type="transmembrane region" description="Helical" evidence="1">
    <location>
        <begin position="24"/>
        <end position="44"/>
    </location>
</feature>
<protein>
    <recommendedName>
        <fullName evidence="4">Succinate dehydrogenase</fullName>
    </recommendedName>
</protein>
<dbReference type="RefSeq" id="WP_185060047.1">
    <property type="nucleotide sequence ID" value="NZ_BAABJP010000024.1"/>
</dbReference>
<gene>
    <name evidence="2" type="ORF">GCM10023321_45410</name>
</gene>
<keyword evidence="1" id="KW-1133">Transmembrane helix</keyword>
<dbReference type="Proteomes" id="UP001428817">
    <property type="component" value="Unassembled WGS sequence"/>
</dbReference>
<evidence type="ECO:0000313" key="3">
    <source>
        <dbReference type="Proteomes" id="UP001428817"/>
    </source>
</evidence>
<sequence length="267" mass="30143">MPSTTRNPAGRARIGARTLRTDRWWLSPLLVACVLGVFIVYTTVRLFMRDLYWFPEGGYLTPLFSPCLSRSCLPGSAHFGTPLPALPLAIPLPMLVFPVIGGFRLTCYYYRKAGYRAFLRSPAACAVREPAARYRGESAFPLILQNSHRYFFYLASVLLLVNTYDAVLAYFPPSGGFRIGVGSLLLTAMVITLWLYSLSCHACRHLCGGRLKHFSRHPARYWLWTRLSALNARHMQFAWISLVLVMVADLYILSVSAGWIPDLAWRA</sequence>
<proteinExistence type="predicted"/>
<keyword evidence="1" id="KW-0812">Transmembrane</keyword>
<feature type="transmembrane region" description="Helical" evidence="1">
    <location>
        <begin position="150"/>
        <end position="171"/>
    </location>
</feature>